<evidence type="ECO:0000256" key="4">
    <source>
        <dbReference type="SAM" id="Phobius"/>
    </source>
</evidence>
<dbReference type="PANTHER" id="PTHR30023:SF0">
    <property type="entry name" value="PENICILLIN-SENSITIVE CARBOXYPEPTIDASE A"/>
    <property type="match status" value="1"/>
</dbReference>
<dbReference type="InterPro" id="IPR000667">
    <property type="entry name" value="Peptidase_S13"/>
</dbReference>
<dbReference type="NCBIfam" id="TIGR00666">
    <property type="entry name" value="PBP4"/>
    <property type="match status" value="1"/>
</dbReference>
<protein>
    <submittedName>
        <fullName evidence="5">D-alanyl-D-alanine carboxypeptidase/D-alanyl-D-alanine-endopeptidase</fullName>
    </submittedName>
</protein>
<dbReference type="Pfam" id="PF02113">
    <property type="entry name" value="Peptidase_S13"/>
    <property type="match status" value="2"/>
</dbReference>
<keyword evidence="5" id="KW-0645">Protease</keyword>
<feature type="transmembrane region" description="Helical" evidence="4">
    <location>
        <begin position="314"/>
        <end position="334"/>
    </location>
</feature>
<dbReference type="PRINTS" id="PR00922">
    <property type="entry name" value="DADACBPTASE3"/>
</dbReference>
<keyword evidence="4" id="KW-0812">Transmembrane</keyword>
<reference evidence="5 6" key="1">
    <citation type="submission" date="2016-10" db="EMBL/GenBank/DDBJ databases">
        <title>The Draft Genome Sequence of Actinokineospora bangkokensis 44EHWT reveals the biosynthetic pathway of antifungal compounds Thailandins with unusual extender unit butylmalonyl-CoA.</title>
        <authorList>
            <person name="Greule A."/>
            <person name="Intra B."/>
            <person name="Flemming S."/>
            <person name="Rommel M.G."/>
            <person name="Panbangred W."/>
            <person name="Bechthold A."/>
        </authorList>
    </citation>
    <scope>NUCLEOTIDE SEQUENCE [LARGE SCALE GENOMIC DNA]</scope>
    <source>
        <strain evidence="5 6">44EHW</strain>
    </source>
</reference>
<accession>A0A1Q9LCL1</accession>
<evidence type="ECO:0000313" key="6">
    <source>
        <dbReference type="Proteomes" id="UP000186040"/>
    </source>
</evidence>
<feature type="compositionally biased region" description="Low complexity" evidence="3">
    <location>
        <begin position="84"/>
        <end position="93"/>
    </location>
</feature>
<evidence type="ECO:0000313" key="5">
    <source>
        <dbReference type="EMBL" id="OLR89746.1"/>
    </source>
</evidence>
<dbReference type="PANTHER" id="PTHR30023">
    <property type="entry name" value="D-ALANYL-D-ALANINE CARBOXYPEPTIDASE"/>
    <property type="match status" value="1"/>
</dbReference>
<dbReference type="EMBL" id="MKQR01000028">
    <property type="protein sequence ID" value="OLR89746.1"/>
    <property type="molecule type" value="Genomic_DNA"/>
</dbReference>
<keyword evidence="5" id="KW-0121">Carboxypeptidase</keyword>
<dbReference type="Proteomes" id="UP000186040">
    <property type="component" value="Unassembled WGS sequence"/>
</dbReference>
<feature type="region of interest" description="Disordered" evidence="3">
    <location>
        <begin position="1"/>
        <end position="258"/>
    </location>
</feature>
<dbReference type="Gene3D" id="3.40.710.10">
    <property type="entry name" value="DD-peptidase/beta-lactamase superfamily"/>
    <property type="match status" value="2"/>
</dbReference>
<sequence length="770" mass="78619">MRRPDSGAEETQFVRPVDPAALVRPPEQPTRVTRPVPPESAAERTTITPLPPIPAEDDVAGRGQAEDRTAPHRRPQDPDRTAPNRRPGWGRAPGAPPQRSEGVGPERVGLRGPQGERTRFVPPEAPGERTQVTGMAPVGRVAPPESPAERTQVAPAVPDRGGERTREPSWSPERTQAATGPGADRTGERTQVAPGAWTGDRGQAAPGVAERSGERTRGGDRTGERTQVAPGSVSRAGDRDQAPGVAARAPGADRTGERARVAPRVPEQAAERTQYIAAVEPERAAPRRILPAGEAKAEPEGEERGAPAKSRRGVLVAAVVVVVLALAAGAVFLVPGLADKLGIGGGVPAADIAPAPPAVEFNPTLRGPSAQGAAPTPAGVQAALAGPIADPALGTLTGEVLDPATGQVLFSQDPKTPLVPASTTKLLTTAAALLALPHAEQLTTKVVQGDKPGTAIIVGGGDVTLNSLPAGKQSVYAGSAHLDDLVKQVKATGGVDTVLLDLDRYTGDPLAKGWLEADIAGGNITPMVPAMLDGGRSDPTKDVSPRSANPARSLAEEFAQRLGATVPAKATAQAPEGAKVLGEVRSAPVVELVDNALQRSDNVLAEALAREVARAKGKPVSFTGARDAVLQVLQENGFDTTGVVLADGSGLSTENRISADLLVEVLKVAAAPDGSDPRAAKLRPLLGGLPVAGGSGTLAGRYAGPQSAIGKGWVRAKTGTLSGVNSLAGVVLDTDGRVLVFALMSNGSVSTSARPALDAVAAALRGCGCR</sequence>
<keyword evidence="4" id="KW-0472">Membrane</keyword>
<proteinExistence type="inferred from homology"/>
<dbReference type="STRING" id="1193682.BJP25_01575"/>
<feature type="compositionally biased region" description="Basic and acidic residues" evidence="3">
    <location>
        <begin position="64"/>
        <end position="82"/>
    </location>
</feature>
<keyword evidence="2" id="KW-0378">Hydrolase</keyword>
<dbReference type="GO" id="GO:0000270">
    <property type="term" value="P:peptidoglycan metabolic process"/>
    <property type="evidence" value="ECO:0007669"/>
    <property type="project" value="TreeGrafter"/>
</dbReference>
<gene>
    <name evidence="5" type="ORF">BJP25_01575</name>
</gene>
<dbReference type="AlphaFoldDB" id="A0A1Q9LCL1"/>
<evidence type="ECO:0000256" key="2">
    <source>
        <dbReference type="ARBA" id="ARBA00022801"/>
    </source>
</evidence>
<organism evidence="5 6">
    <name type="scientific">Actinokineospora bangkokensis</name>
    <dbReference type="NCBI Taxonomy" id="1193682"/>
    <lineage>
        <taxon>Bacteria</taxon>
        <taxon>Bacillati</taxon>
        <taxon>Actinomycetota</taxon>
        <taxon>Actinomycetes</taxon>
        <taxon>Pseudonocardiales</taxon>
        <taxon>Pseudonocardiaceae</taxon>
        <taxon>Actinokineospora</taxon>
    </lineage>
</organism>
<keyword evidence="6" id="KW-1185">Reference proteome</keyword>
<dbReference type="InterPro" id="IPR012338">
    <property type="entry name" value="Beta-lactam/transpept-like"/>
</dbReference>
<dbReference type="SUPFAM" id="SSF56601">
    <property type="entry name" value="beta-lactamase/transpeptidase-like"/>
    <property type="match status" value="1"/>
</dbReference>
<feature type="compositionally biased region" description="Basic and acidic residues" evidence="3">
    <location>
        <begin position="211"/>
        <end position="224"/>
    </location>
</feature>
<comment type="similarity">
    <text evidence="1">Belongs to the peptidase S13 family.</text>
</comment>
<evidence type="ECO:0000256" key="1">
    <source>
        <dbReference type="ARBA" id="ARBA00006096"/>
    </source>
</evidence>
<evidence type="ECO:0000256" key="3">
    <source>
        <dbReference type="SAM" id="MobiDB-lite"/>
    </source>
</evidence>
<keyword evidence="4" id="KW-1133">Transmembrane helix</keyword>
<dbReference type="GO" id="GO:0006508">
    <property type="term" value="P:proteolysis"/>
    <property type="evidence" value="ECO:0007669"/>
    <property type="project" value="InterPro"/>
</dbReference>
<name>A0A1Q9LCL1_9PSEU</name>
<dbReference type="GO" id="GO:0004185">
    <property type="term" value="F:serine-type carboxypeptidase activity"/>
    <property type="evidence" value="ECO:0007669"/>
    <property type="project" value="InterPro"/>
</dbReference>
<comment type="caution">
    <text evidence="5">The sequence shown here is derived from an EMBL/GenBank/DDBJ whole genome shotgun (WGS) entry which is preliminary data.</text>
</comment>